<keyword evidence="8" id="KW-1185">Reference proteome</keyword>
<protein>
    <submittedName>
        <fullName evidence="7">Magnesium and cobalt transporter</fullName>
    </submittedName>
</protein>
<keyword evidence="3 6" id="KW-0812">Transmembrane</keyword>
<dbReference type="PATRIC" id="fig|1423727.3.peg.25"/>
<keyword evidence="4 6" id="KW-1133">Transmembrane helix</keyword>
<gene>
    <name evidence="7" type="ORF">FC34_GL000024</name>
</gene>
<dbReference type="Pfam" id="PF01544">
    <property type="entry name" value="CorA"/>
    <property type="match status" value="1"/>
</dbReference>
<dbReference type="EMBL" id="AYZQ01000001">
    <property type="protein sequence ID" value="KRM72324.1"/>
    <property type="molecule type" value="Genomic_DNA"/>
</dbReference>
<dbReference type="Gene3D" id="3.30.460.20">
    <property type="entry name" value="CorA soluble domain-like"/>
    <property type="match status" value="1"/>
</dbReference>
<dbReference type="AlphaFoldDB" id="A0A0R2B2Y5"/>
<dbReference type="RefSeq" id="WP_057893358.1">
    <property type="nucleotide sequence ID" value="NZ_AYZQ01000001.1"/>
</dbReference>
<dbReference type="Gene3D" id="1.20.58.340">
    <property type="entry name" value="Magnesium transport protein CorA, transmembrane region"/>
    <property type="match status" value="2"/>
</dbReference>
<evidence type="ECO:0000256" key="6">
    <source>
        <dbReference type="SAM" id="Phobius"/>
    </source>
</evidence>
<dbReference type="PANTHER" id="PTHR47891">
    <property type="entry name" value="TRANSPORTER-RELATED"/>
    <property type="match status" value="1"/>
</dbReference>
<dbReference type="InterPro" id="IPR002523">
    <property type="entry name" value="MgTranspt_CorA/ZnTranspt_ZntB"/>
</dbReference>
<reference evidence="7 8" key="1">
    <citation type="journal article" date="2015" name="Genome Announc.">
        <title>Expanding the biotechnology potential of lactobacilli through comparative genomics of 213 strains and associated genera.</title>
        <authorList>
            <person name="Sun Z."/>
            <person name="Harris H.M."/>
            <person name="McCann A."/>
            <person name="Guo C."/>
            <person name="Argimon S."/>
            <person name="Zhang W."/>
            <person name="Yang X."/>
            <person name="Jeffery I.B."/>
            <person name="Cooney J.C."/>
            <person name="Kagawa T.F."/>
            <person name="Liu W."/>
            <person name="Song Y."/>
            <person name="Salvetti E."/>
            <person name="Wrobel A."/>
            <person name="Rasinkangas P."/>
            <person name="Parkhill J."/>
            <person name="Rea M.C."/>
            <person name="O'Sullivan O."/>
            <person name="Ritari J."/>
            <person name="Douillard F.P."/>
            <person name="Paul Ross R."/>
            <person name="Yang R."/>
            <person name="Briner A.E."/>
            <person name="Felis G.E."/>
            <person name="de Vos W.M."/>
            <person name="Barrangou R."/>
            <person name="Klaenhammer T.R."/>
            <person name="Caufield P.W."/>
            <person name="Cui Y."/>
            <person name="Zhang H."/>
            <person name="O'Toole P.W."/>
        </authorList>
    </citation>
    <scope>NUCLEOTIDE SEQUENCE [LARGE SCALE GENOMIC DNA]</scope>
    <source>
        <strain evidence="7 8">DSM 23927</strain>
    </source>
</reference>
<organism evidence="7 8">
    <name type="scientific">Lacticaseibacillus brantae DSM 23927</name>
    <dbReference type="NCBI Taxonomy" id="1423727"/>
    <lineage>
        <taxon>Bacteria</taxon>
        <taxon>Bacillati</taxon>
        <taxon>Bacillota</taxon>
        <taxon>Bacilli</taxon>
        <taxon>Lactobacillales</taxon>
        <taxon>Lactobacillaceae</taxon>
        <taxon>Lacticaseibacillus</taxon>
    </lineage>
</organism>
<dbReference type="InterPro" id="IPR047199">
    <property type="entry name" value="CorA-like"/>
</dbReference>
<dbReference type="PANTHER" id="PTHR47891:SF2">
    <property type="entry name" value="MAGNESIUM AND COBALT TRANSPORTER"/>
    <property type="match status" value="1"/>
</dbReference>
<evidence type="ECO:0000256" key="4">
    <source>
        <dbReference type="ARBA" id="ARBA00022989"/>
    </source>
</evidence>
<sequence>MLAIYKYDNTDKQVKKQARFEPNVWINVVDPTTEEMDLLQNKAHVPEAFLLYGLDADESARYEYDEDAQAHLIIYDMPTVTPEPHHTFAYETEPLAIVVTKTAIVTLHNRPVSMLALFAEGKIAHFNPQFRQRALLQFLYQVTVSYLTYLRELNKRRQQIERNLQHNLRNEELYSMMDIQRSLVYFMMSLRTDRNVLENIQRGNPLRFDEDDQDFLDDIMIENQQGGEMAQISNSIIHESTDTYSSVINNNMNSVMKFLTSYSIVLTIPTIIFSFYGMNVKLPLAGDSFSWITTIAISGIISLIVGIFFWRRKFF</sequence>
<dbReference type="InterPro" id="IPR045861">
    <property type="entry name" value="CorA_cytoplasmic_dom"/>
</dbReference>
<comment type="subcellular location">
    <subcellularLocation>
        <location evidence="1">Membrane</location>
        <topology evidence="1">Multi-pass membrane protein</topology>
    </subcellularLocation>
</comment>
<dbReference type="GO" id="GO:0016020">
    <property type="term" value="C:membrane"/>
    <property type="evidence" value="ECO:0007669"/>
    <property type="project" value="UniProtKB-SubCell"/>
</dbReference>
<accession>A0A0R2B2Y5</accession>
<comment type="similarity">
    <text evidence="2">Belongs to the CorA metal ion transporter (MIT) (TC 1.A.35) family.</text>
</comment>
<evidence type="ECO:0000313" key="7">
    <source>
        <dbReference type="EMBL" id="KRM72324.1"/>
    </source>
</evidence>
<dbReference type="STRING" id="1423727.FC34_GL000024"/>
<name>A0A0R2B2Y5_9LACO</name>
<dbReference type="GO" id="GO:0046873">
    <property type="term" value="F:metal ion transmembrane transporter activity"/>
    <property type="evidence" value="ECO:0007669"/>
    <property type="project" value="InterPro"/>
</dbReference>
<feature type="transmembrane region" description="Helical" evidence="6">
    <location>
        <begin position="258"/>
        <end position="277"/>
    </location>
</feature>
<evidence type="ECO:0000313" key="8">
    <source>
        <dbReference type="Proteomes" id="UP000051672"/>
    </source>
</evidence>
<dbReference type="OrthoDB" id="9803416at2"/>
<evidence type="ECO:0000256" key="5">
    <source>
        <dbReference type="ARBA" id="ARBA00023136"/>
    </source>
</evidence>
<evidence type="ECO:0000256" key="1">
    <source>
        <dbReference type="ARBA" id="ARBA00004141"/>
    </source>
</evidence>
<evidence type="ECO:0000256" key="3">
    <source>
        <dbReference type="ARBA" id="ARBA00022692"/>
    </source>
</evidence>
<dbReference type="SUPFAM" id="SSF143865">
    <property type="entry name" value="CorA soluble domain-like"/>
    <property type="match status" value="1"/>
</dbReference>
<dbReference type="CDD" id="cd12827">
    <property type="entry name" value="EcCorA_ZntB-like_u2"/>
    <property type="match status" value="1"/>
</dbReference>
<dbReference type="InterPro" id="IPR045863">
    <property type="entry name" value="CorA_TM1_TM2"/>
</dbReference>
<evidence type="ECO:0000256" key="2">
    <source>
        <dbReference type="ARBA" id="ARBA00009765"/>
    </source>
</evidence>
<keyword evidence="5 6" id="KW-0472">Membrane</keyword>
<comment type="caution">
    <text evidence="7">The sequence shown here is derived from an EMBL/GenBank/DDBJ whole genome shotgun (WGS) entry which is preliminary data.</text>
</comment>
<dbReference type="Proteomes" id="UP000051672">
    <property type="component" value="Unassembled WGS sequence"/>
</dbReference>
<proteinExistence type="inferred from homology"/>
<feature type="transmembrane region" description="Helical" evidence="6">
    <location>
        <begin position="289"/>
        <end position="310"/>
    </location>
</feature>
<dbReference type="SUPFAM" id="SSF144083">
    <property type="entry name" value="Magnesium transport protein CorA, transmembrane region"/>
    <property type="match status" value="1"/>
</dbReference>